<keyword evidence="1" id="KW-1185">Reference proteome</keyword>
<accession>A0A914QWK1</accession>
<proteinExistence type="predicted"/>
<name>A0A914QWK1_9BILA</name>
<sequence length="211" mass="24448">METYFGKEITENELKAELKSMEPNEVKPAIPDYAIDETGFAPFRTTKALPLKMYEKQTFAFPSKLLFYILQKSDSKMLQKLYSSSKQLYLITKIPICHRLEINEFDSTVSFEQSLFISVNGIQIGNAEMLFLTNSLVLSSGNRNLLTEFIPKIYKCDKNAAPNSRFYIEFKAPREYVENLDDLIKMEFNKWVPENEKPCIIITKEIVLGRI</sequence>
<evidence type="ECO:0000313" key="2">
    <source>
        <dbReference type="WBParaSite" id="PDA_v2.g3449.t1"/>
    </source>
</evidence>
<organism evidence="1 2">
    <name type="scientific">Panagrolaimus davidi</name>
    <dbReference type="NCBI Taxonomy" id="227884"/>
    <lineage>
        <taxon>Eukaryota</taxon>
        <taxon>Metazoa</taxon>
        <taxon>Ecdysozoa</taxon>
        <taxon>Nematoda</taxon>
        <taxon>Chromadorea</taxon>
        <taxon>Rhabditida</taxon>
        <taxon>Tylenchina</taxon>
        <taxon>Panagrolaimomorpha</taxon>
        <taxon>Panagrolaimoidea</taxon>
        <taxon>Panagrolaimidae</taxon>
        <taxon>Panagrolaimus</taxon>
    </lineage>
</organism>
<reference evidence="2" key="1">
    <citation type="submission" date="2022-11" db="UniProtKB">
        <authorList>
            <consortium name="WormBaseParasite"/>
        </authorList>
    </citation>
    <scope>IDENTIFICATION</scope>
</reference>
<evidence type="ECO:0000313" key="1">
    <source>
        <dbReference type="Proteomes" id="UP000887578"/>
    </source>
</evidence>
<dbReference type="Proteomes" id="UP000887578">
    <property type="component" value="Unplaced"/>
</dbReference>
<dbReference type="AlphaFoldDB" id="A0A914QWK1"/>
<protein>
    <submittedName>
        <fullName evidence="2">Uncharacterized protein</fullName>
    </submittedName>
</protein>
<dbReference type="WBParaSite" id="PDA_v2.g3449.t1">
    <property type="protein sequence ID" value="PDA_v2.g3449.t1"/>
    <property type="gene ID" value="PDA_v2.g3449"/>
</dbReference>